<evidence type="ECO:0000313" key="1">
    <source>
        <dbReference type="EMBL" id="TFD61619.1"/>
    </source>
</evidence>
<dbReference type="OrthoDB" id="5047204at2"/>
<protein>
    <submittedName>
        <fullName evidence="1">Uncharacterized protein</fullName>
    </submittedName>
</protein>
<dbReference type="AlphaFoldDB" id="A0A4R9AGP4"/>
<dbReference type="Proteomes" id="UP000298170">
    <property type="component" value="Unassembled WGS sequence"/>
</dbReference>
<proteinExistence type="predicted"/>
<gene>
    <name evidence="1" type="ORF">E3T39_06145</name>
</gene>
<reference evidence="1 2" key="1">
    <citation type="submission" date="2019-03" db="EMBL/GenBank/DDBJ databases">
        <title>Genomics of glacier-inhabiting Cryobacterium strains.</title>
        <authorList>
            <person name="Liu Q."/>
            <person name="Xin Y.-H."/>
        </authorList>
    </citation>
    <scope>NUCLEOTIDE SEQUENCE [LARGE SCALE GENOMIC DNA]</scope>
    <source>
        <strain evidence="1 2">Sr39</strain>
    </source>
</reference>
<dbReference type="RefSeq" id="WP_134513827.1">
    <property type="nucleotide sequence ID" value="NZ_SOHJ01000004.1"/>
</dbReference>
<evidence type="ECO:0000313" key="2">
    <source>
        <dbReference type="Proteomes" id="UP000298170"/>
    </source>
</evidence>
<dbReference type="EMBL" id="SOHJ01000004">
    <property type="protein sequence ID" value="TFD61619.1"/>
    <property type="molecule type" value="Genomic_DNA"/>
</dbReference>
<sequence length="384" mass="37882">MSRLPLFRAVVTPGRGGRRAPVALVILLGLVAGSGGAEAQAADDPAGEAAPSSSATVAIPYLGASDLKPAAGWTIADCGIVNGQAGNLPGVILACDGAGIGLTASAFDAEWGTRTLTVGLQNSAVRVEVDYRVVLEPPPAPTLNDVDYGYPVAQGAVLLVPLGDLSPTCTLCSTAGGAEVEVLGLSPQTAGIAAVSGTHLVLRTAPDFTGTATVQAGLVDDAGQASEPGEVTVHVAARGAAPADLGALHVVLARGVDASTAIDLAAISWNETGSDLLVACGGTSFGTVECTDDLSAVYTPGPGASVDQFSFQVVSVDGRQASGSVTLVADDLAEPLLGLSPVATAASAPLLVTPKVPVEGETAAGKNSGLSYLSALLATIGTRT</sequence>
<name>A0A4R9AGP4_9MICO</name>
<keyword evidence="2" id="KW-1185">Reference proteome</keyword>
<comment type="caution">
    <text evidence="1">The sequence shown here is derived from an EMBL/GenBank/DDBJ whole genome shotgun (WGS) entry which is preliminary data.</text>
</comment>
<accession>A0A4R9AGP4</accession>
<organism evidence="1 2">
    <name type="scientific">Cryobacterium suzukii</name>
    <dbReference type="NCBI Taxonomy" id="1259198"/>
    <lineage>
        <taxon>Bacteria</taxon>
        <taxon>Bacillati</taxon>
        <taxon>Actinomycetota</taxon>
        <taxon>Actinomycetes</taxon>
        <taxon>Micrococcales</taxon>
        <taxon>Microbacteriaceae</taxon>
        <taxon>Cryobacterium</taxon>
    </lineage>
</organism>